<evidence type="ECO:0000313" key="2">
    <source>
        <dbReference type="EMBL" id="RZS60263.1"/>
    </source>
</evidence>
<dbReference type="RefSeq" id="WP_130412043.1">
    <property type="nucleotide sequence ID" value="NZ_SGWX01000001.1"/>
</dbReference>
<feature type="region of interest" description="Disordered" evidence="1">
    <location>
        <begin position="33"/>
        <end position="69"/>
    </location>
</feature>
<keyword evidence="3" id="KW-1185">Reference proteome</keyword>
<sequence>MDPIVMSLIRQAEDEALRRHLEQVRMAREIRAERRQHAAANGIPTRTAPGLRDRLHGLLHPRRHSTRLA</sequence>
<gene>
    <name evidence="2" type="ORF">EV386_0515</name>
</gene>
<dbReference type="Proteomes" id="UP000293852">
    <property type="component" value="Unassembled WGS sequence"/>
</dbReference>
<evidence type="ECO:0000256" key="1">
    <source>
        <dbReference type="SAM" id="MobiDB-lite"/>
    </source>
</evidence>
<protein>
    <submittedName>
        <fullName evidence="2">Uncharacterized protein</fullName>
    </submittedName>
</protein>
<comment type="caution">
    <text evidence="2">The sequence shown here is derived from an EMBL/GenBank/DDBJ whole genome shotgun (WGS) entry which is preliminary data.</text>
</comment>
<proteinExistence type="predicted"/>
<dbReference type="AlphaFoldDB" id="A0A4Q7M077"/>
<reference evidence="2 3" key="1">
    <citation type="submission" date="2019-02" db="EMBL/GenBank/DDBJ databases">
        <title>Sequencing the genomes of 1000 actinobacteria strains.</title>
        <authorList>
            <person name="Klenk H.-P."/>
        </authorList>
    </citation>
    <scope>NUCLEOTIDE SEQUENCE [LARGE SCALE GENOMIC DNA]</scope>
    <source>
        <strain evidence="2 3">DSM 16932</strain>
    </source>
</reference>
<feature type="compositionally biased region" description="Basic residues" evidence="1">
    <location>
        <begin position="57"/>
        <end position="69"/>
    </location>
</feature>
<accession>A0A4Q7M077</accession>
<organism evidence="2 3">
    <name type="scientific">Xylanimonas ulmi</name>
    <dbReference type="NCBI Taxonomy" id="228973"/>
    <lineage>
        <taxon>Bacteria</taxon>
        <taxon>Bacillati</taxon>
        <taxon>Actinomycetota</taxon>
        <taxon>Actinomycetes</taxon>
        <taxon>Micrococcales</taxon>
        <taxon>Promicromonosporaceae</taxon>
        <taxon>Xylanimonas</taxon>
    </lineage>
</organism>
<evidence type="ECO:0000313" key="3">
    <source>
        <dbReference type="Proteomes" id="UP000293852"/>
    </source>
</evidence>
<dbReference type="EMBL" id="SGWX01000001">
    <property type="protein sequence ID" value="RZS60263.1"/>
    <property type="molecule type" value="Genomic_DNA"/>
</dbReference>
<name>A0A4Q7M077_9MICO</name>